<reference evidence="1" key="1">
    <citation type="journal article" date="2023" name="BMC Genomics">
        <title>Chromosome-level genome assemblies of Cutaneotrichosporon spp. (Trichosporonales, Basidiomycota) reveal imbalanced evolution between nucleotide sequences and chromosome synteny.</title>
        <authorList>
            <person name="Kobayashi Y."/>
            <person name="Kayamori A."/>
            <person name="Aoki K."/>
            <person name="Shiwa Y."/>
            <person name="Matsutani M."/>
            <person name="Fujita N."/>
            <person name="Sugita T."/>
            <person name="Iwasaki W."/>
            <person name="Tanaka N."/>
            <person name="Takashima M."/>
        </authorList>
    </citation>
    <scope>NUCLEOTIDE SEQUENCE</scope>
    <source>
        <strain evidence="1">HIS019</strain>
    </source>
</reference>
<protein>
    <submittedName>
        <fullName evidence="1">Uncharacterized protein</fullName>
    </submittedName>
</protein>
<dbReference type="AlphaFoldDB" id="A0AA48QWB6"/>
<evidence type="ECO:0000313" key="1">
    <source>
        <dbReference type="EMBL" id="BEI91997.1"/>
    </source>
</evidence>
<organism evidence="1 2">
    <name type="scientific">Cutaneotrichosporon cavernicola</name>
    <dbReference type="NCBI Taxonomy" id="279322"/>
    <lineage>
        <taxon>Eukaryota</taxon>
        <taxon>Fungi</taxon>
        <taxon>Dikarya</taxon>
        <taxon>Basidiomycota</taxon>
        <taxon>Agaricomycotina</taxon>
        <taxon>Tremellomycetes</taxon>
        <taxon>Trichosporonales</taxon>
        <taxon>Trichosporonaceae</taxon>
        <taxon>Cutaneotrichosporon</taxon>
    </lineage>
</organism>
<proteinExistence type="predicted"/>
<accession>A0AA48QWB6</accession>
<keyword evidence="2" id="KW-1185">Reference proteome</keyword>
<dbReference type="KEGG" id="ccac:CcaHIS019_0408170"/>
<gene>
    <name evidence="1" type="ORF">CcaverHIS019_0408170</name>
</gene>
<sequence length="119" mass="12199">MDETHPRPVPLTEALVLASLEVVRTARRAATTEGHRATALHAAALSAFNPTTIASGAAGAVDAAVESFKARCAATLAECGALNKENIALRAVVDILLAGDVSDEAKTAFEAYLAPGGRM</sequence>
<dbReference type="Proteomes" id="UP001233271">
    <property type="component" value="Chromosome 4"/>
</dbReference>
<evidence type="ECO:0000313" key="2">
    <source>
        <dbReference type="Proteomes" id="UP001233271"/>
    </source>
</evidence>
<dbReference type="GeneID" id="85495867"/>
<dbReference type="RefSeq" id="XP_060457262.1">
    <property type="nucleotide sequence ID" value="XM_060600694.1"/>
</dbReference>
<name>A0AA48QWB6_9TREE</name>
<dbReference type="EMBL" id="AP028215">
    <property type="protein sequence ID" value="BEI91997.1"/>
    <property type="molecule type" value="Genomic_DNA"/>
</dbReference>